<keyword evidence="3" id="KW-0256">Endoplasmic reticulum</keyword>
<dbReference type="Pfam" id="PF01532">
    <property type="entry name" value="Glyco_hydro_47"/>
    <property type="match status" value="1"/>
</dbReference>
<dbReference type="PANTHER" id="PTHR45679:SF2">
    <property type="entry name" value="ER DEGRADATION-ENHANCING ALPHA-MANNOSIDASE-LIKE PROTEIN 3"/>
    <property type="match status" value="1"/>
</dbReference>
<evidence type="ECO:0000256" key="6">
    <source>
        <dbReference type="PIRSR" id="PIRSR601382-2"/>
    </source>
</evidence>
<proteinExistence type="inferred from homology"/>
<keyword evidence="6" id="KW-0106">Calcium</keyword>
<feature type="active site" description="Proton donor" evidence="5">
    <location>
        <position position="393"/>
    </location>
</feature>
<evidence type="ECO:0000256" key="2">
    <source>
        <dbReference type="ARBA" id="ARBA00007658"/>
    </source>
</evidence>
<protein>
    <recommendedName>
        <fullName evidence="7">alpha-1,2-Mannosidase</fullName>
        <ecNumber evidence="7">3.2.1.-</ecNumber>
    </recommendedName>
</protein>
<feature type="region of interest" description="Disordered" evidence="8">
    <location>
        <begin position="1"/>
        <end position="30"/>
    </location>
</feature>
<feature type="active site" description="Proton donor" evidence="5">
    <location>
        <position position="165"/>
    </location>
</feature>
<dbReference type="GO" id="GO:0005509">
    <property type="term" value="F:calcium ion binding"/>
    <property type="evidence" value="ECO:0007669"/>
    <property type="project" value="InterPro"/>
</dbReference>
<evidence type="ECO:0000256" key="4">
    <source>
        <dbReference type="ARBA" id="ARBA00023180"/>
    </source>
</evidence>
<comment type="cofactor">
    <cofactor evidence="6">
        <name>Ca(2+)</name>
        <dbReference type="ChEBI" id="CHEBI:29108"/>
    </cofactor>
</comment>
<dbReference type="Pfam" id="PF02225">
    <property type="entry name" value="PA"/>
    <property type="match status" value="1"/>
</dbReference>
<dbReference type="GO" id="GO:0005975">
    <property type="term" value="P:carbohydrate metabolic process"/>
    <property type="evidence" value="ECO:0007669"/>
    <property type="project" value="InterPro"/>
</dbReference>
<dbReference type="Gene3D" id="3.50.30.30">
    <property type="match status" value="1"/>
</dbReference>
<comment type="subcellular location">
    <subcellularLocation>
        <location evidence="1">Endoplasmic reticulum</location>
    </subcellularLocation>
</comment>
<feature type="domain" description="PA" evidence="9">
    <location>
        <begin position="737"/>
        <end position="828"/>
    </location>
</feature>
<keyword evidence="6" id="KW-0479">Metal-binding</keyword>
<evidence type="ECO:0000256" key="7">
    <source>
        <dbReference type="RuleBase" id="RU361193"/>
    </source>
</evidence>
<feature type="active site" evidence="5">
    <location>
        <position position="300"/>
    </location>
</feature>
<evidence type="ECO:0000259" key="9">
    <source>
        <dbReference type="Pfam" id="PF02225"/>
    </source>
</evidence>
<evidence type="ECO:0000256" key="5">
    <source>
        <dbReference type="PIRSR" id="PIRSR601382-1"/>
    </source>
</evidence>
<comment type="similarity">
    <text evidence="2 7">Belongs to the glycosyl hydrolase 47 family.</text>
</comment>
<organism evidence="10">
    <name type="scientific">Alexandrium monilatum</name>
    <dbReference type="NCBI Taxonomy" id="311494"/>
    <lineage>
        <taxon>Eukaryota</taxon>
        <taxon>Sar</taxon>
        <taxon>Alveolata</taxon>
        <taxon>Dinophyceae</taxon>
        <taxon>Gonyaulacales</taxon>
        <taxon>Pyrocystaceae</taxon>
        <taxon>Alexandrium</taxon>
    </lineage>
</organism>
<evidence type="ECO:0000256" key="3">
    <source>
        <dbReference type="ARBA" id="ARBA00022824"/>
    </source>
</evidence>
<dbReference type="PANTHER" id="PTHR45679">
    <property type="entry name" value="ER DEGRADATION-ENHANCING ALPHA-MANNOSIDASE-LIKE PROTEIN 2"/>
    <property type="match status" value="1"/>
</dbReference>
<feature type="binding site" evidence="6">
    <location>
        <position position="504"/>
    </location>
    <ligand>
        <name>Ca(2+)</name>
        <dbReference type="ChEBI" id="CHEBI:29108"/>
    </ligand>
</feature>
<dbReference type="InterPro" id="IPR012341">
    <property type="entry name" value="6hp_glycosidase-like_sf"/>
</dbReference>
<dbReference type="GO" id="GO:0004571">
    <property type="term" value="F:mannosyl-oligosaccharide 1,2-alpha-mannosidase activity"/>
    <property type="evidence" value="ECO:0007669"/>
    <property type="project" value="InterPro"/>
</dbReference>
<dbReference type="EMBL" id="HBNR01062528">
    <property type="protein sequence ID" value="CAE4632538.1"/>
    <property type="molecule type" value="Transcribed_RNA"/>
</dbReference>
<dbReference type="PRINTS" id="PR00747">
    <property type="entry name" value="GLYHDRLASE47"/>
</dbReference>
<reference evidence="10" key="1">
    <citation type="submission" date="2021-01" db="EMBL/GenBank/DDBJ databases">
        <authorList>
            <person name="Corre E."/>
            <person name="Pelletier E."/>
            <person name="Niang G."/>
            <person name="Scheremetjew M."/>
            <person name="Finn R."/>
            <person name="Kale V."/>
            <person name="Holt S."/>
            <person name="Cochrane G."/>
            <person name="Meng A."/>
            <person name="Brown T."/>
            <person name="Cohen L."/>
        </authorList>
    </citation>
    <scope>NUCLEOTIDE SEQUENCE</scope>
    <source>
        <strain evidence="10">CCMP3105</strain>
    </source>
</reference>
<evidence type="ECO:0000313" key="10">
    <source>
        <dbReference type="EMBL" id="CAE4632538.1"/>
    </source>
</evidence>
<sequence>MSASLGGRSRPQAALPATGNSRRGAARPPARSRRRLQLALLAFAAPATVASGSPAERGGHGRVEEVPLHERLAVVNQVKEMYSHAFGSYMKHAFPADELRPLSCDGRRIRERGDLDAVLGNYSMTLIDALDSLVIFDQLGDFERAVKYVGESVHFDLDVEVSTFEVNIRLLGGLVSGHLHASKVLSGYDGSLLAKAVDLANRLRPAFQTPTGMPVSRINLKLGKPQQVSSIVTIAEAGSFLLEFGVLSLLTGDVSFYTVARQSAVAFWSRRSSLGLVGTAADVNTGGFTDGQSTTGPGQDSFYEYLLKAYILFDDVELLEMFYTAYAAVEQYHSFEGFTYSVDMFKGLMTNTHLSPLSCVWGSLQVLVGDVVGGLRTVLYWYGLWMKHGALPEVYDTKTEAPTTARDSPLRPELVEALFYLSLALPGDPTVFRIARSIVSALDSQSRVECGFASVADVTTKRLDDRMDSFFLSETLVYLYLTIAPPEDLRWVLPWPLASSVFSTEGHLFSLPQVDLYKVSRMPGRQEHAQERFPALGSRPLLTCDALSPFEQVSVKHRCRTKYVMTAGYQLQSLAHAPMRCRQQEVAVLVDASSRNASRRGEQEPGTPMLLRGIASSLGPRVPALPLLAQRPGAVGEAEEECGRCGAESPVFLGAAEGTAALEEAHGPANQTVMPARASRPGVPERVFTAPLQDELGLLRLDLDRPPGQVPAFSFAPARHARSRELFARRRVVIADPLDACTPLVGEDGLGDAGRYAGKIAVISRGSCLFLHKLQTLQQAHVAGALVVNHAGEGQELQVMTCPLGERGAGRDVHIPAVMLSHEDGAALMELVRSHDREGSSVTACMFAEH</sequence>
<gene>
    <name evidence="10" type="ORF">AMON00008_LOCUS44087</name>
</gene>
<keyword evidence="4" id="KW-0325">Glycoprotein</keyword>
<dbReference type="EC" id="3.2.1.-" evidence="7"/>
<keyword evidence="7" id="KW-0378">Hydrolase</keyword>
<evidence type="ECO:0000256" key="8">
    <source>
        <dbReference type="SAM" id="MobiDB-lite"/>
    </source>
</evidence>
<dbReference type="InterPro" id="IPR036026">
    <property type="entry name" value="Seven-hairpin_glycosidases"/>
</dbReference>
<feature type="active site" evidence="5">
    <location>
        <position position="413"/>
    </location>
</feature>
<evidence type="ECO:0000256" key="1">
    <source>
        <dbReference type="ARBA" id="ARBA00004240"/>
    </source>
</evidence>
<dbReference type="InterPro" id="IPR044674">
    <property type="entry name" value="EDEM1/2/3"/>
</dbReference>
<dbReference type="SUPFAM" id="SSF48225">
    <property type="entry name" value="Seven-hairpin glycosidases"/>
    <property type="match status" value="1"/>
</dbReference>
<dbReference type="GO" id="GO:0044322">
    <property type="term" value="C:endoplasmic reticulum quality control compartment"/>
    <property type="evidence" value="ECO:0007669"/>
    <property type="project" value="GOC"/>
</dbReference>
<keyword evidence="7" id="KW-0326">Glycosidase</keyword>
<dbReference type="Gene3D" id="1.50.10.10">
    <property type="match status" value="1"/>
</dbReference>
<dbReference type="GO" id="GO:0016020">
    <property type="term" value="C:membrane"/>
    <property type="evidence" value="ECO:0007669"/>
    <property type="project" value="InterPro"/>
</dbReference>
<dbReference type="InterPro" id="IPR001382">
    <property type="entry name" value="Glyco_hydro_47"/>
</dbReference>
<name>A0A7S4S371_9DINO</name>
<accession>A0A7S4S371</accession>
<dbReference type="GO" id="GO:1904380">
    <property type="term" value="P:endoplasmic reticulum mannose trimming"/>
    <property type="evidence" value="ECO:0007669"/>
    <property type="project" value="InterPro"/>
</dbReference>
<dbReference type="AlphaFoldDB" id="A0A7S4S371"/>
<dbReference type="InterPro" id="IPR003137">
    <property type="entry name" value="PA_domain"/>
</dbReference>